<feature type="transmembrane region" description="Helical" evidence="7">
    <location>
        <begin position="217"/>
        <end position="239"/>
    </location>
</feature>
<dbReference type="Pfam" id="PF20684">
    <property type="entry name" value="Fung_rhodopsin"/>
    <property type="match status" value="1"/>
</dbReference>
<evidence type="ECO:0000313" key="9">
    <source>
        <dbReference type="EMBL" id="KAF7550889.1"/>
    </source>
</evidence>
<feature type="domain" description="Rhodopsin" evidence="8">
    <location>
        <begin position="39"/>
        <end position="280"/>
    </location>
</feature>
<proteinExistence type="inferred from homology"/>
<keyword evidence="2 7" id="KW-0812">Transmembrane</keyword>
<feature type="transmembrane region" description="Helical" evidence="7">
    <location>
        <begin position="129"/>
        <end position="154"/>
    </location>
</feature>
<keyword evidence="3 7" id="KW-1133">Transmembrane helix</keyword>
<evidence type="ECO:0000256" key="7">
    <source>
        <dbReference type="SAM" id="Phobius"/>
    </source>
</evidence>
<dbReference type="Proteomes" id="UP000722485">
    <property type="component" value="Unassembled WGS sequence"/>
</dbReference>
<evidence type="ECO:0000256" key="5">
    <source>
        <dbReference type="ARBA" id="ARBA00038359"/>
    </source>
</evidence>
<feature type="region of interest" description="Disordered" evidence="6">
    <location>
        <begin position="376"/>
        <end position="407"/>
    </location>
</feature>
<keyword evidence="10" id="KW-1185">Reference proteome</keyword>
<sequence length="407" mass="44298">MEARAAVAELPSNPDENGSTGILAATAFIISLATITVVARIYVRVAIIRNTGWDDWFMIMALALGWAGQGVIFGQVAHGAGQHVGDVDPPIYMIGMKLNFVSQPIFLIAICVVKLSVGSSLLRIASTKFYRVLIQSIMGFMAFYTIGCFFTIMFQCTDIRIQWDSTVNATCWSKSTLLGLSYTNAALNIITDLLFAIVIPTPMLWNLNVHFRTRVSLIAILGLGVFACAAAFVKLGYVTNYGKLGDWLWDSQNITIWTCVELNVGIIAGSLPCLRPIFRRFLGSTYGKNSRKTPTTGNTNYGRGTLRSGNNWHTLGSGRRGLDDQADETSSQRAINDAAMDDYELQNRIASPGGITNKTTILTQIDAKSSDESIDRVGLQGRYPPGITKTTTTTVEVSKPDSDTSSS</sequence>
<feature type="transmembrane region" description="Helical" evidence="7">
    <location>
        <begin position="20"/>
        <end position="43"/>
    </location>
</feature>
<feature type="compositionally biased region" description="Basic and acidic residues" evidence="6">
    <location>
        <begin position="398"/>
        <end position="407"/>
    </location>
</feature>
<dbReference type="PANTHER" id="PTHR33048">
    <property type="entry name" value="PTH11-LIKE INTEGRAL MEMBRANE PROTEIN (AFU_ORTHOLOGUE AFUA_5G11245)"/>
    <property type="match status" value="1"/>
</dbReference>
<comment type="subcellular location">
    <subcellularLocation>
        <location evidence="1">Membrane</location>
        <topology evidence="1">Multi-pass membrane protein</topology>
    </subcellularLocation>
</comment>
<feature type="transmembrane region" description="Helical" evidence="7">
    <location>
        <begin position="254"/>
        <end position="274"/>
    </location>
</feature>
<organism evidence="9 10">
    <name type="scientific">Cylindrodendrum hubeiense</name>
    <dbReference type="NCBI Taxonomy" id="595255"/>
    <lineage>
        <taxon>Eukaryota</taxon>
        <taxon>Fungi</taxon>
        <taxon>Dikarya</taxon>
        <taxon>Ascomycota</taxon>
        <taxon>Pezizomycotina</taxon>
        <taxon>Sordariomycetes</taxon>
        <taxon>Hypocreomycetidae</taxon>
        <taxon>Hypocreales</taxon>
        <taxon>Nectriaceae</taxon>
        <taxon>Cylindrodendrum</taxon>
    </lineage>
</organism>
<comment type="caution">
    <text evidence="9">The sequence shown here is derived from an EMBL/GenBank/DDBJ whole genome shotgun (WGS) entry which is preliminary data.</text>
</comment>
<gene>
    <name evidence="9" type="ORF">G7Z17_g5402</name>
</gene>
<evidence type="ECO:0000313" key="10">
    <source>
        <dbReference type="Proteomes" id="UP000722485"/>
    </source>
</evidence>
<dbReference type="GO" id="GO:0016020">
    <property type="term" value="C:membrane"/>
    <property type="evidence" value="ECO:0007669"/>
    <property type="project" value="UniProtKB-SubCell"/>
</dbReference>
<evidence type="ECO:0000259" key="8">
    <source>
        <dbReference type="Pfam" id="PF20684"/>
    </source>
</evidence>
<evidence type="ECO:0000256" key="2">
    <source>
        <dbReference type="ARBA" id="ARBA00022692"/>
    </source>
</evidence>
<feature type="transmembrane region" description="Helical" evidence="7">
    <location>
        <begin position="98"/>
        <end position="117"/>
    </location>
</feature>
<name>A0A9P5HBX8_9HYPO</name>
<dbReference type="OrthoDB" id="5022096at2759"/>
<evidence type="ECO:0000256" key="1">
    <source>
        <dbReference type="ARBA" id="ARBA00004141"/>
    </source>
</evidence>
<dbReference type="PANTHER" id="PTHR33048:SF167">
    <property type="entry name" value="INTEGRAL MEMBRANE PROTEIN"/>
    <property type="match status" value="1"/>
</dbReference>
<evidence type="ECO:0000256" key="3">
    <source>
        <dbReference type="ARBA" id="ARBA00022989"/>
    </source>
</evidence>
<comment type="similarity">
    <text evidence="5">Belongs to the SAT4 family.</text>
</comment>
<reference evidence="9" key="1">
    <citation type="submission" date="2020-03" db="EMBL/GenBank/DDBJ databases">
        <title>Draft Genome Sequence of Cylindrodendrum hubeiense.</title>
        <authorList>
            <person name="Buettner E."/>
            <person name="Kellner H."/>
        </authorList>
    </citation>
    <scope>NUCLEOTIDE SEQUENCE</scope>
    <source>
        <strain evidence="9">IHI 201604</strain>
    </source>
</reference>
<accession>A0A9P5HBX8</accession>
<dbReference type="AlphaFoldDB" id="A0A9P5HBX8"/>
<keyword evidence="4 7" id="KW-0472">Membrane</keyword>
<evidence type="ECO:0000256" key="4">
    <source>
        <dbReference type="ARBA" id="ARBA00023136"/>
    </source>
</evidence>
<feature type="transmembrane region" description="Helical" evidence="7">
    <location>
        <begin position="55"/>
        <end position="78"/>
    </location>
</feature>
<dbReference type="InterPro" id="IPR052337">
    <property type="entry name" value="SAT4-like"/>
</dbReference>
<dbReference type="EMBL" id="JAANBB010000089">
    <property type="protein sequence ID" value="KAF7550889.1"/>
    <property type="molecule type" value="Genomic_DNA"/>
</dbReference>
<dbReference type="InterPro" id="IPR049326">
    <property type="entry name" value="Rhodopsin_dom_fungi"/>
</dbReference>
<feature type="transmembrane region" description="Helical" evidence="7">
    <location>
        <begin position="185"/>
        <end position="205"/>
    </location>
</feature>
<protein>
    <recommendedName>
        <fullName evidence="8">Rhodopsin domain-containing protein</fullName>
    </recommendedName>
</protein>
<evidence type="ECO:0000256" key="6">
    <source>
        <dbReference type="SAM" id="MobiDB-lite"/>
    </source>
</evidence>